<keyword evidence="1" id="KW-0472">Membrane</keyword>
<reference evidence="3" key="1">
    <citation type="submission" date="2017-04" db="EMBL/GenBank/DDBJ databases">
        <title>Plasmodium gonderi genome.</title>
        <authorList>
            <person name="Arisue N."/>
            <person name="Honma H."/>
            <person name="Kawai S."/>
            <person name="Tougan T."/>
            <person name="Tanabe K."/>
            <person name="Horii T."/>
        </authorList>
    </citation>
    <scope>NUCLEOTIDE SEQUENCE [LARGE SCALE GENOMIC DNA]</scope>
    <source>
        <strain evidence="3">ATCC 30045</strain>
    </source>
</reference>
<dbReference type="GeneID" id="39745450"/>
<protein>
    <submittedName>
        <fullName evidence="2">Variable surface protein</fullName>
    </submittedName>
</protein>
<dbReference type="RefSeq" id="XP_028547231.1">
    <property type="nucleotide sequence ID" value="XM_028691430.1"/>
</dbReference>
<accession>A0A1Y1JV73</accession>
<dbReference type="OMA" id="HECEEDY"/>
<dbReference type="InterPro" id="IPR008780">
    <property type="entry name" value="Plasmodium_Vir"/>
</dbReference>
<dbReference type="Proteomes" id="UP000195521">
    <property type="component" value="Unassembled WGS sequence"/>
</dbReference>
<organism evidence="2 3">
    <name type="scientific">Plasmodium gonderi</name>
    <dbReference type="NCBI Taxonomy" id="77519"/>
    <lineage>
        <taxon>Eukaryota</taxon>
        <taxon>Sar</taxon>
        <taxon>Alveolata</taxon>
        <taxon>Apicomplexa</taxon>
        <taxon>Aconoidasida</taxon>
        <taxon>Haemosporida</taxon>
        <taxon>Plasmodiidae</taxon>
        <taxon>Plasmodium</taxon>
        <taxon>Plasmodium (Plasmodium)</taxon>
    </lineage>
</organism>
<dbReference type="AlphaFoldDB" id="A0A1Y1JV73"/>
<comment type="caution">
    <text evidence="2">The sequence shown here is derived from an EMBL/GenBank/DDBJ whole genome shotgun (WGS) entry which is preliminary data.</text>
</comment>
<keyword evidence="1" id="KW-0812">Transmembrane</keyword>
<keyword evidence="3" id="KW-1185">Reference proteome</keyword>
<dbReference type="EMBL" id="BDQF01000548">
    <property type="protein sequence ID" value="GAW84642.1"/>
    <property type="molecule type" value="Genomic_DNA"/>
</dbReference>
<feature type="transmembrane region" description="Helical" evidence="1">
    <location>
        <begin position="290"/>
        <end position="312"/>
    </location>
</feature>
<keyword evidence="1" id="KW-1133">Transmembrane helix</keyword>
<evidence type="ECO:0000313" key="2">
    <source>
        <dbReference type="EMBL" id="GAW84642.1"/>
    </source>
</evidence>
<evidence type="ECO:0000256" key="1">
    <source>
        <dbReference type="SAM" id="Phobius"/>
    </source>
</evidence>
<dbReference type="OrthoDB" id="387481at2759"/>
<gene>
    <name evidence="2" type="ORF">PGO_004150</name>
</gene>
<dbReference type="Pfam" id="PF05795">
    <property type="entry name" value="Plasmodium_Vir"/>
    <property type="match status" value="1"/>
</dbReference>
<name>A0A1Y1JV73_PLAGO</name>
<evidence type="ECO:0000313" key="3">
    <source>
        <dbReference type="Proteomes" id="UP000195521"/>
    </source>
</evidence>
<sequence>MGHLILKFYPFLKDTWKIYESMDEAVEGTNDDQVYINVCKGIKNTKIKDNEKYYNLCLKLSRNLKIFCSKAEECKTNSIYCQNLNSWLYKIVNEQKLDSSKIYGIFMFFRRILHRLGINDMCTYYDYGRFYLDPINIIMLKIFDANMNIIEQTLSQETYTYTCPCQNFVSEIIKIYKNMNNKYCTNGEPKYNIKRCIRTCDLLKNFAFSYNQYLHNNNSIKRKIPSLTSQDDVEYHECEEDYDTSASLVVDEEQLLLPENDDLLEDDFDQTLSELQDFETNNLSSFKIKFLPTALVIIAGVSSLFFLSYKFTPIRNLFSNRKRIKTTKNTYNEDEEKEFFYNMPDNITSYNQRYDIAYGNL</sequence>
<proteinExistence type="predicted"/>